<dbReference type="eggNOG" id="COG2020">
    <property type="taxonomic scope" value="Bacteria"/>
</dbReference>
<evidence type="ECO:0000256" key="4">
    <source>
        <dbReference type="ARBA" id="ARBA00023136"/>
    </source>
</evidence>
<dbReference type="PANTHER" id="PTHR12714:SF24">
    <property type="entry name" value="SLR1182 PROTEIN"/>
    <property type="match status" value="1"/>
</dbReference>
<keyword evidence="3 5" id="KW-1133">Transmembrane helix</keyword>
<comment type="caution">
    <text evidence="6">The sequence shown here is derived from an EMBL/GenBank/DDBJ whole genome shotgun (WGS) entry which is preliminary data.</text>
</comment>
<evidence type="ECO:0000313" key="6">
    <source>
        <dbReference type="EMBL" id="KEI70905.1"/>
    </source>
</evidence>
<feature type="transmembrane region" description="Helical" evidence="5">
    <location>
        <begin position="93"/>
        <end position="123"/>
    </location>
</feature>
<feature type="transmembrane region" description="Helical" evidence="5">
    <location>
        <begin position="40"/>
        <end position="61"/>
    </location>
</feature>
<comment type="subcellular location">
    <subcellularLocation>
        <location evidence="1">Endomembrane system</location>
        <topology evidence="1">Multi-pass membrane protein</topology>
    </subcellularLocation>
</comment>
<dbReference type="Pfam" id="PF04191">
    <property type="entry name" value="PEMT"/>
    <property type="match status" value="1"/>
</dbReference>
<keyword evidence="6" id="KW-0808">Transferase</keyword>
<dbReference type="GO" id="GO:0012505">
    <property type="term" value="C:endomembrane system"/>
    <property type="evidence" value="ECO:0007669"/>
    <property type="project" value="UniProtKB-SubCell"/>
</dbReference>
<evidence type="ECO:0000256" key="1">
    <source>
        <dbReference type="ARBA" id="ARBA00004127"/>
    </source>
</evidence>
<evidence type="ECO:0000256" key="2">
    <source>
        <dbReference type="ARBA" id="ARBA00022692"/>
    </source>
</evidence>
<protein>
    <submittedName>
        <fullName evidence="6">Protein-S-isoprenylcysteine methyltransferase</fullName>
    </submittedName>
</protein>
<dbReference type="Proteomes" id="UP000027997">
    <property type="component" value="Unassembled WGS sequence"/>
</dbReference>
<evidence type="ECO:0000313" key="7">
    <source>
        <dbReference type="Proteomes" id="UP000027997"/>
    </source>
</evidence>
<reference evidence="6 7" key="1">
    <citation type="submission" date="2014-06" db="EMBL/GenBank/DDBJ databases">
        <title>Whole Genome Sequences of Three Symbiotic Endozoicomonas Bacteria.</title>
        <authorList>
            <person name="Neave M.J."/>
            <person name="Apprill A."/>
            <person name="Voolstra C.R."/>
        </authorList>
    </citation>
    <scope>NUCLEOTIDE SEQUENCE [LARGE SCALE GENOMIC DNA]</scope>
    <source>
        <strain evidence="6 7">DSM 22380</strain>
    </source>
</reference>
<dbReference type="Gene3D" id="1.20.120.1630">
    <property type="match status" value="1"/>
</dbReference>
<gene>
    <name evidence="6" type="ORF">GV64_09255</name>
</gene>
<keyword evidence="7" id="KW-1185">Reference proteome</keyword>
<dbReference type="InterPro" id="IPR007318">
    <property type="entry name" value="Phopholipid_MeTrfase"/>
</dbReference>
<name>A0A081K9S9_9GAMM</name>
<dbReference type="GO" id="GO:0032259">
    <property type="term" value="P:methylation"/>
    <property type="evidence" value="ECO:0007669"/>
    <property type="project" value="UniProtKB-KW"/>
</dbReference>
<organism evidence="6 7">
    <name type="scientific">Endozoicomonas elysicola</name>
    <dbReference type="NCBI Taxonomy" id="305900"/>
    <lineage>
        <taxon>Bacteria</taxon>
        <taxon>Pseudomonadati</taxon>
        <taxon>Pseudomonadota</taxon>
        <taxon>Gammaproteobacteria</taxon>
        <taxon>Oceanospirillales</taxon>
        <taxon>Endozoicomonadaceae</taxon>
        <taxon>Endozoicomonas</taxon>
    </lineage>
</organism>
<dbReference type="STRING" id="305900.GV64_09255"/>
<dbReference type="PANTHER" id="PTHR12714">
    <property type="entry name" value="PROTEIN-S ISOPRENYLCYSTEINE O-METHYLTRANSFERASE"/>
    <property type="match status" value="1"/>
</dbReference>
<dbReference type="RefSeq" id="WP_020580458.1">
    <property type="nucleotide sequence ID" value="NZ_JOJP01000001.1"/>
</dbReference>
<evidence type="ECO:0000256" key="3">
    <source>
        <dbReference type="ARBA" id="ARBA00022989"/>
    </source>
</evidence>
<dbReference type="AlphaFoldDB" id="A0A081K9S9"/>
<keyword evidence="6" id="KW-0489">Methyltransferase</keyword>
<sequence>MKSLELKIPPLLLVLLFGAAMWLARKYISLGFDLSREIRLGLFILFSMLAFGVALAGVMSFRKQRTTVNPVNPEAASSLVISGIYQYTRNPMYLGFAIFLIGWGLWLTNIVSIALIPCFILYMTRFQIMAEERALEALFGERFLVYKQSVRRWL</sequence>
<feature type="transmembrane region" description="Helical" evidence="5">
    <location>
        <begin position="6"/>
        <end position="28"/>
    </location>
</feature>
<dbReference type="GO" id="GO:0008168">
    <property type="term" value="F:methyltransferase activity"/>
    <property type="evidence" value="ECO:0007669"/>
    <property type="project" value="UniProtKB-KW"/>
</dbReference>
<evidence type="ECO:0000256" key="5">
    <source>
        <dbReference type="SAM" id="Phobius"/>
    </source>
</evidence>
<dbReference type="EMBL" id="JOJP01000001">
    <property type="protein sequence ID" value="KEI70905.1"/>
    <property type="molecule type" value="Genomic_DNA"/>
</dbReference>
<proteinExistence type="predicted"/>
<keyword evidence="2 5" id="KW-0812">Transmembrane</keyword>
<keyword evidence="4 5" id="KW-0472">Membrane</keyword>
<accession>A0A081K9S9</accession>